<comment type="pathway">
    <text evidence="1 11">Metabolic intermediate biosynthesis; chorismate biosynthesis; chorismate from D-erythrose 4-phosphate and phosphoenolpyruvate: step 7/7.</text>
</comment>
<dbReference type="InterPro" id="IPR000453">
    <property type="entry name" value="Chorismate_synth"/>
</dbReference>
<evidence type="ECO:0000256" key="7">
    <source>
        <dbReference type="ARBA" id="ARBA00022827"/>
    </source>
</evidence>
<comment type="subunit">
    <text evidence="11">Homotetramer.</text>
</comment>
<accession>A0A7G9WCB4</accession>
<dbReference type="EC" id="4.2.3.5" evidence="3 11"/>
<dbReference type="Proteomes" id="UP000516160">
    <property type="component" value="Chromosome"/>
</dbReference>
<keyword evidence="9 11" id="KW-0057">Aromatic amino acid biosynthesis</keyword>
<keyword evidence="13" id="KW-1185">Reference proteome</keyword>
<feature type="binding site" evidence="11">
    <location>
        <position position="45"/>
    </location>
    <ligand>
        <name>NADP(+)</name>
        <dbReference type="ChEBI" id="CHEBI:58349"/>
    </ligand>
</feature>
<dbReference type="FunFam" id="3.60.150.10:FF:000002">
    <property type="entry name" value="Chorismate synthase"/>
    <property type="match status" value="1"/>
</dbReference>
<comment type="caution">
    <text evidence="11">Lacks conserved residue(s) required for the propagation of feature annotation.</text>
</comment>
<evidence type="ECO:0000256" key="6">
    <source>
        <dbReference type="ARBA" id="ARBA00022643"/>
    </source>
</evidence>
<keyword evidence="6 11" id="KW-0288">FMN</keyword>
<dbReference type="CDD" id="cd07304">
    <property type="entry name" value="Chorismate_synthase"/>
    <property type="match status" value="1"/>
</dbReference>
<dbReference type="PROSITE" id="PS00788">
    <property type="entry name" value="CHORISMATE_SYNTHASE_2"/>
    <property type="match status" value="1"/>
</dbReference>
<keyword evidence="8 11" id="KW-0521">NADP</keyword>
<dbReference type="EMBL" id="CP058559">
    <property type="protein sequence ID" value="QNO16326.1"/>
    <property type="molecule type" value="Genomic_DNA"/>
</dbReference>
<dbReference type="PIRSF" id="PIRSF001456">
    <property type="entry name" value="Chorismate_synth"/>
    <property type="match status" value="1"/>
</dbReference>
<dbReference type="RefSeq" id="WP_213166718.1">
    <property type="nucleotide sequence ID" value="NZ_CP058559.1"/>
</dbReference>
<dbReference type="AlphaFoldDB" id="A0A7G9WCB4"/>
<evidence type="ECO:0000256" key="10">
    <source>
        <dbReference type="ARBA" id="ARBA00023239"/>
    </source>
</evidence>
<dbReference type="GO" id="GO:0010181">
    <property type="term" value="F:FMN binding"/>
    <property type="evidence" value="ECO:0007669"/>
    <property type="project" value="TreeGrafter"/>
</dbReference>
<dbReference type="GO" id="GO:0005829">
    <property type="term" value="C:cytosol"/>
    <property type="evidence" value="ECO:0007669"/>
    <property type="project" value="TreeGrafter"/>
</dbReference>
<dbReference type="GO" id="GO:0008652">
    <property type="term" value="P:amino acid biosynthetic process"/>
    <property type="evidence" value="ECO:0007669"/>
    <property type="project" value="UniProtKB-KW"/>
</dbReference>
<dbReference type="Gene3D" id="3.60.150.10">
    <property type="entry name" value="Chorismate synthase AroC"/>
    <property type="match status" value="1"/>
</dbReference>
<dbReference type="PANTHER" id="PTHR21085:SF0">
    <property type="entry name" value="CHORISMATE SYNTHASE"/>
    <property type="match status" value="1"/>
</dbReference>
<keyword evidence="7 11" id="KW-0274">FAD</keyword>
<evidence type="ECO:0000256" key="4">
    <source>
        <dbReference type="ARBA" id="ARBA00022605"/>
    </source>
</evidence>
<dbReference type="InterPro" id="IPR020541">
    <property type="entry name" value="Chorismate_synthase_CS"/>
</dbReference>
<keyword evidence="10 11" id="KW-0456">Lyase</keyword>
<dbReference type="SUPFAM" id="SSF103263">
    <property type="entry name" value="Chorismate synthase, AroC"/>
    <property type="match status" value="1"/>
</dbReference>
<dbReference type="UniPathway" id="UPA00053">
    <property type="reaction ID" value="UER00090"/>
</dbReference>
<dbReference type="InterPro" id="IPR035904">
    <property type="entry name" value="Chorismate_synth_AroC_sf"/>
</dbReference>
<evidence type="ECO:0000313" key="13">
    <source>
        <dbReference type="Proteomes" id="UP000516160"/>
    </source>
</evidence>
<dbReference type="GO" id="GO:0009073">
    <property type="term" value="P:aromatic amino acid family biosynthetic process"/>
    <property type="evidence" value="ECO:0007669"/>
    <property type="project" value="UniProtKB-KW"/>
</dbReference>
<dbReference type="GO" id="GO:0009423">
    <property type="term" value="P:chorismate biosynthetic process"/>
    <property type="evidence" value="ECO:0007669"/>
    <property type="project" value="UniProtKB-UniRule"/>
</dbReference>
<sequence length="372" mass="41233">MRYMTAGESHNKGLIGVIEGLPAGIEIDEKVINNELKLRQGGYGRGKRMEFEQDTVDIISGIRMGKTMGSPVSLYIRNKDWDNYEHKFHKEGLEYYTPRPGHADLPGMLKYKFSDSRNVLERASARETAMRVAIGSICQQFLNYFKIKIYSHVKSLGAISIRETGDFEDIYKSPLYCLDKGAEEKMIELIDTAKAKGDSLGGTVETIITNLPPGLGDYTHYENRLDSRLAGSIMSIPSVKGVEIGVGFSGSHIPGSLYHDCIFYNEGIKRVQNNAGGIEGGMTNGEHVVLRAVIKPIPTLKMSLGTFNTLTKENCKTDYQRSDTTVVPAASVVVKNVVAIEIAKAILDKFAGDHIDDTLNTFTSYLKRIEEF</sequence>
<evidence type="ECO:0000256" key="1">
    <source>
        <dbReference type="ARBA" id="ARBA00005044"/>
    </source>
</evidence>
<gene>
    <name evidence="11 12" type="primary">aroC</name>
    <name evidence="12" type="ORF">HYG86_16895</name>
</gene>
<feature type="binding site" evidence="11">
    <location>
        <begin position="122"/>
        <end position="124"/>
    </location>
    <ligand>
        <name>FMN</name>
        <dbReference type="ChEBI" id="CHEBI:58210"/>
    </ligand>
</feature>
<protein>
    <recommendedName>
        <fullName evidence="3 11">Chorismate synthase</fullName>
        <shortName evidence="11">CS</shortName>
        <ecNumber evidence="3 11">4.2.3.5</ecNumber>
    </recommendedName>
    <alternativeName>
        <fullName evidence="11">5-enolpyruvylshikimate-3-phosphate phospholyase</fullName>
    </alternativeName>
</protein>
<feature type="binding site" evidence="11">
    <location>
        <begin position="295"/>
        <end position="299"/>
    </location>
    <ligand>
        <name>FMN</name>
        <dbReference type="ChEBI" id="CHEBI:58210"/>
    </ligand>
</feature>
<feature type="binding site" evidence="11">
    <location>
        <position position="39"/>
    </location>
    <ligand>
        <name>NADP(+)</name>
        <dbReference type="ChEBI" id="CHEBI:58349"/>
    </ligand>
</feature>
<feature type="binding site" evidence="11">
    <location>
        <position position="321"/>
    </location>
    <ligand>
        <name>FMN</name>
        <dbReference type="ChEBI" id="CHEBI:58210"/>
    </ligand>
</feature>
<dbReference type="HAMAP" id="MF_00300">
    <property type="entry name" value="Chorismate_synth"/>
    <property type="match status" value="1"/>
</dbReference>
<evidence type="ECO:0000256" key="5">
    <source>
        <dbReference type="ARBA" id="ARBA00022630"/>
    </source>
</evidence>
<reference evidence="12 13" key="1">
    <citation type="submission" date="2020-07" db="EMBL/GenBank/DDBJ databases">
        <title>Alkalicella. sp. LB2 genome.</title>
        <authorList>
            <person name="Postec A."/>
            <person name="Quemeneur M."/>
        </authorList>
    </citation>
    <scope>NUCLEOTIDE SEQUENCE [LARGE SCALE GENOMIC DNA]</scope>
    <source>
        <strain evidence="12 13">LB2</strain>
    </source>
</reference>
<proteinExistence type="inferred from homology"/>
<evidence type="ECO:0000256" key="2">
    <source>
        <dbReference type="ARBA" id="ARBA00008014"/>
    </source>
</evidence>
<feature type="binding site" evidence="11">
    <location>
        <position position="280"/>
    </location>
    <ligand>
        <name>FMN</name>
        <dbReference type="ChEBI" id="CHEBI:58210"/>
    </ligand>
</feature>
<comment type="similarity">
    <text evidence="2 11">Belongs to the chorismate synthase family.</text>
</comment>
<organism evidence="12 13">
    <name type="scientific">Alkalicella caledoniensis</name>
    <dbReference type="NCBI Taxonomy" id="2731377"/>
    <lineage>
        <taxon>Bacteria</taxon>
        <taxon>Bacillati</taxon>
        <taxon>Bacillota</taxon>
        <taxon>Clostridia</taxon>
        <taxon>Eubacteriales</taxon>
        <taxon>Proteinivoracaceae</taxon>
        <taxon>Alkalicella</taxon>
    </lineage>
</organism>
<name>A0A7G9WCB4_ALKCA</name>
<evidence type="ECO:0000256" key="3">
    <source>
        <dbReference type="ARBA" id="ARBA00013036"/>
    </source>
</evidence>
<keyword evidence="5 11" id="KW-0285">Flavoprotein</keyword>
<comment type="function">
    <text evidence="11">Catalyzes the anti-1,4-elimination of the C-3 phosphate and the C-6 proR hydrogen from 5-enolpyruvylshikimate-3-phosphate (EPSP) to yield chorismate, which is the branch point compound that serves as the starting substrate for the three terminal pathways of aromatic amino acid biosynthesis. This reaction introduces a second double bond into the aromatic ring system.</text>
</comment>
<dbReference type="PANTHER" id="PTHR21085">
    <property type="entry name" value="CHORISMATE SYNTHASE"/>
    <property type="match status" value="1"/>
</dbReference>
<evidence type="ECO:0000313" key="12">
    <source>
        <dbReference type="EMBL" id="QNO16326.1"/>
    </source>
</evidence>
<dbReference type="NCBIfam" id="TIGR00033">
    <property type="entry name" value="aroC"/>
    <property type="match status" value="1"/>
</dbReference>
<dbReference type="Pfam" id="PF01264">
    <property type="entry name" value="Chorismate_synt"/>
    <property type="match status" value="1"/>
</dbReference>
<dbReference type="KEGG" id="acae:HYG86_16895"/>
<evidence type="ECO:0000256" key="8">
    <source>
        <dbReference type="ARBA" id="ARBA00022857"/>
    </source>
</evidence>
<comment type="catalytic activity">
    <reaction evidence="11">
        <text>5-O-(1-carboxyvinyl)-3-phosphoshikimate = chorismate + phosphate</text>
        <dbReference type="Rhea" id="RHEA:21020"/>
        <dbReference type="ChEBI" id="CHEBI:29748"/>
        <dbReference type="ChEBI" id="CHEBI:43474"/>
        <dbReference type="ChEBI" id="CHEBI:57701"/>
        <dbReference type="EC" id="4.2.3.5"/>
    </reaction>
</comment>
<evidence type="ECO:0000256" key="11">
    <source>
        <dbReference type="HAMAP-Rule" id="MF_00300"/>
    </source>
</evidence>
<evidence type="ECO:0000256" key="9">
    <source>
        <dbReference type="ARBA" id="ARBA00023141"/>
    </source>
</evidence>
<dbReference type="NCBIfam" id="NF003793">
    <property type="entry name" value="PRK05382.1"/>
    <property type="match status" value="1"/>
</dbReference>
<comment type="cofactor">
    <cofactor evidence="11">
        <name>FMNH2</name>
        <dbReference type="ChEBI" id="CHEBI:57618"/>
    </cofactor>
    <text evidence="11">Reduced FMN (FMNH(2)).</text>
</comment>
<dbReference type="GO" id="GO:0004107">
    <property type="term" value="F:chorismate synthase activity"/>
    <property type="evidence" value="ECO:0007669"/>
    <property type="project" value="UniProtKB-UniRule"/>
</dbReference>
<keyword evidence="4 11" id="KW-0028">Amino-acid biosynthesis</keyword>